<comment type="caution">
    <text evidence="2">The sequence shown here is derived from an EMBL/GenBank/DDBJ whole genome shotgun (WGS) entry which is preliminary data.</text>
</comment>
<dbReference type="Pfam" id="PF11174">
    <property type="entry name" value="DUF2970"/>
    <property type="match status" value="1"/>
</dbReference>
<evidence type="ECO:0000256" key="1">
    <source>
        <dbReference type="SAM" id="Phobius"/>
    </source>
</evidence>
<dbReference type="EMBL" id="QEQK01000005">
    <property type="protein sequence ID" value="PWN56708.1"/>
    <property type="molecule type" value="Genomic_DNA"/>
</dbReference>
<sequence length="73" mass="7832">MPSAQGDDAPPSFWQTVGSVLAAFFGVQSSRARKRDFTRGQPWHYVVMGLVVTIVFVAVLAGLVRLVLTVAGV</sequence>
<dbReference type="OrthoDB" id="5625885at2"/>
<dbReference type="Proteomes" id="UP000251800">
    <property type="component" value="Unassembled WGS sequence"/>
</dbReference>
<accession>A0A363UMQ0</accession>
<dbReference type="InterPro" id="IPR021344">
    <property type="entry name" value="DUF2970"/>
</dbReference>
<name>A0A363UMQ0_9GAMM</name>
<protein>
    <recommendedName>
        <fullName evidence="4">DUF2970 domain-containing protein</fullName>
    </recommendedName>
</protein>
<evidence type="ECO:0000313" key="2">
    <source>
        <dbReference type="EMBL" id="PWN56708.1"/>
    </source>
</evidence>
<organism evidence="2 3">
    <name type="scientific">Abyssibacter profundi</name>
    <dbReference type="NCBI Taxonomy" id="2182787"/>
    <lineage>
        <taxon>Bacteria</taxon>
        <taxon>Pseudomonadati</taxon>
        <taxon>Pseudomonadota</taxon>
        <taxon>Gammaproteobacteria</taxon>
        <taxon>Chromatiales</taxon>
        <taxon>Oceanococcaceae</taxon>
        <taxon>Abyssibacter</taxon>
    </lineage>
</organism>
<feature type="transmembrane region" description="Helical" evidence="1">
    <location>
        <begin position="12"/>
        <end position="30"/>
    </location>
</feature>
<evidence type="ECO:0000313" key="3">
    <source>
        <dbReference type="Proteomes" id="UP000251800"/>
    </source>
</evidence>
<dbReference type="AlphaFoldDB" id="A0A363UMQ0"/>
<evidence type="ECO:0008006" key="4">
    <source>
        <dbReference type="Google" id="ProtNLM"/>
    </source>
</evidence>
<keyword evidence="1" id="KW-0812">Transmembrane</keyword>
<proteinExistence type="predicted"/>
<reference evidence="2 3" key="1">
    <citation type="submission" date="2018-05" db="EMBL/GenBank/DDBJ databases">
        <title>Abyssibacter profundi OUC007T gen. nov., sp. nov, a marine bacterium isolated from seawater of the Mariana Trench.</title>
        <authorList>
            <person name="Zhou S."/>
        </authorList>
    </citation>
    <scope>NUCLEOTIDE SEQUENCE [LARGE SCALE GENOMIC DNA]</scope>
    <source>
        <strain evidence="2 3">OUC007</strain>
    </source>
</reference>
<keyword evidence="3" id="KW-1185">Reference proteome</keyword>
<feature type="transmembrane region" description="Helical" evidence="1">
    <location>
        <begin position="42"/>
        <end position="68"/>
    </location>
</feature>
<keyword evidence="1" id="KW-0472">Membrane</keyword>
<dbReference type="RefSeq" id="WP_109719902.1">
    <property type="nucleotide sequence ID" value="NZ_QEQK01000005.1"/>
</dbReference>
<gene>
    <name evidence="2" type="ORF">DEH80_07180</name>
</gene>
<keyword evidence="1" id="KW-1133">Transmembrane helix</keyword>